<keyword evidence="2" id="KW-1133">Transmembrane helix</keyword>
<gene>
    <name evidence="3" type="ORF">COCSUDRAFT_53949</name>
</gene>
<feature type="transmembrane region" description="Helical" evidence="2">
    <location>
        <begin position="31"/>
        <end position="52"/>
    </location>
</feature>
<dbReference type="OrthoDB" id="505205at2759"/>
<feature type="transmembrane region" description="Helical" evidence="2">
    <location>
        <begin position="7"/>
        <end position="25"/>
    </location>
</feature>
<dbReference type="RefSeq" id="XP_005646605.1">
    <property type="nucleotide sequence ID" value="XM_005646548.1"/>
</dbReference>
<keyword evidence="4" id="KW-1185">Reference proteome</keyword>
<dbReference type="KEGG" id="csl:COCSUDRAFT_53949"/>
<organism evidence="3 4">
    <name type="scientific">Coccomyxa subellipsoidea (strain C-169)</name>
    <name type="common">Green microalga</name>
    <dbReference type="NCBI Taxonomy" id="574566"/>
    <lineage>
        <taxon>Eukaryota</taxon>
        <taxon>Viridiplantae</taxon>
        <taxon>Chlorophyta</taxon>
        <taxon>core chlorophytes</taxon>
        <taxon>Trebouxiophyceae</taxon>
        <taxon>Trebouxiophyceae incertae sedis</taxon>
        <taxon>Coccomyxaceae</taxon>
        <taxon>Coccomyxa</taxon>
        <taxon>Coccomyxa subellipsoidea</taxon>
    </lineage>
</organism>
<protein>
    <submittedName>
        <fullName evidence="3">Uncharacterized protein</fullName>
    </submittedName>
</protein>
<dbReference type="EMBL" id="AGSI01000011">
    <property type="protein sequence ID" value="EIE22061.1"/>
    <property type="molecule type" value="Genomic_DNA"/>
</dbReference>
<proteinExistence type="predicted"/>
<keyword evidence="2" id="KW-0472">Membrane</keyword>
<accession>I0YUJ2</accession>
<dbReference type="AlphaFoldDB" id="I0YUJ2"/>
<evidence type="ECO:0000313" key="3">
    <source>
        <dbReference type="EMBL" id="EIE22061.1"/>
    </source>
</evidence>
<reference evidence="3 4" key="1">
    <citation type="journal article" date="2012" name="Genome Biol.">
        <title>The genome of the polar eukaryotic microalga coccomyxa subellipsoidea reveals traits of cold adaptation.</title>
        <authorList>
            <person name="Blanc G."/>
            <person name="Agarkova I."/>
            <person name="Grimwood J."/>
            <person name="Kuo A."/>
            <person name="Brueggeman A."/>
            <person name="Dunigan D."/>
            <person name="Gurnon J."/>
            <person name="Ladunga I."/>
            <person name="Lindquist E."/>
            <person name="Lucas S."/>
            <person name="Pangilinan J."/>
            <person name="Proschold T."/>
            <person name="Salamov A."/>
            <person name="Schmutz J."/>
            <person name="Weeks D."/>
            <person name="Yamada T."/>
            <person name="Claverie J.M."/>
            <person name="Grigoriev I."/>
            <person name="Van Etten J."/>
            <person name="Lomsadze A."/>
            <person name="Borodovsky M."/>
        </authorList>
    </citation>
    <scope>NUCLEOTIDE SEQUENCE [LARGE SCALE GENOMIC DNA]</scope>
    <source>
        <strain evidence="3 4">C-169</strain>
    </source>
</reference>
<dbReference type="Proteomes" id="UP000007264">
    <property type="component" value="Unassembled WGS sequence"/>
</dbReference>
<dbReference type="GeneID" id="17040046"/>
<evidence type="ECO:0000313" key="4">
    <source>
        <dbReference type="Proteomes" id="UP000007264"/>
    </source>
</evidence>
<keyword evidence="2" id="KW-0812">Transmembrane</keyword>
<comment type="caution">
    <text evidence="3">The sequence shown here is derived from an EMBL/GenBank/DDBJ whole genome shotgun (WGS) entry which is preliminary data.</text>
</comment>
<name>I0YUJ2_COCSC</name>
<evidence type="ECO:0000256" key="2">
    <source>
        <dbReference type="SAM" id="Phobius"/>
    </source>
</evidence>
<evidence type="ECO:0000256" key="1">
    <source>
        <dbReference type="SAM" id="MobiDB-lite"/>
    </source>
</evidence>
<feature type="region of interest" description="Disordered" evidence="1">
    <location>
        <begin position="94"/>
        <end position="118"/>
    </location>
</feature>
<sequence>MPLTVRDGALLAAGMWFAGASTFFYRRKQTLPFKVAYFLSWPTLGSAVILVMTPSEDKMKKELAKTGTADSARVEEIRQLTQLQLDKIKQAAAQGKLPGSSTQSWQQAVDAVRSDESR</sequence>